<dbReference type="GO" id="GO:0046872">
    <property type="term" value="F:metal ion binding"/>
    <property type="evidence" value="ECO:0007669"/>
    <property type="project" value="UniProtKB-KW"/>
</dbReference>
<evidence type="ECO:0000256" key="2">
    <source>
        <dbReference type="ARBA" id="ARBA00022723"/>
    </source>
</evidence>
<evidence type="ECO:0000256" key="1">
    <source>
        <dbReference type="ARBA" id="ARBA00010759"/>
    </source>
</evidence>
<proteinExistence type="inferred from homology"/>
<feature type="binding site" evidence="4">
    <location>
        <position position="190"/>
    </location>
    <ligand>
        <name>Fe cation</name>
        <dbReference type="ChEBI" id="CHEBI:24875"/>
    </ligand>
</feature>
<organism evidence="5 6">
    <name type="scientific">Pseudarcicella hirudinis</name>
    <dbReference type="NCBI Taxonomy" id="1079859"/>
    <lineage>
        <taxon>Bacteria</taxon>
        <taxon>Pseudomonadati</taxon>
        <taxon>Bacteroidota</taxon>
        <taxon>Cytophagia</taxon>
        <taxon>Cytophagales</taxon>
        <taxon>Flectobacillaceae</taxon>
        <taxon>Pseudarcicella</taxon>
    </lineage>
</organism>
<comment type="cofactor">
    <cofactor evidence="4">
        <name>Fe(2+)</name>
        <dbReference type="ChEBI" id="CHEBI:29033"/>
    </cofactor>
    <text evidence="4">Binds 1 Fe(2+) ion.</text>
</comment>
<feature type="active site" evidence="4">
    <location>
        <position position="187"/>
    </location>
</feature>
<sequence length="230" mass="26364">MDSDFQEQRFFINFAQYLAVLKTIAILLTSKSDFKIVIIQMIYPIVPYGDPILRKVAVDIEKDSMDVKQLAEDMFDTMYTASGVGLAAPQIGLGIRMFVVDGRPMNEDEEPKDQDSSLIDFKKVFINAQILEENGEEWGFEEGCLSIPGIRADVFRPEYVKIKYVDTDWNEHVEVYEGLAARIIQHEYDHIDGILFTDHLNAVKKRMLKNKLADISKGKVSVDYKMKLLK</sequence>
<evidence type="ECO:0000256" key="4">
    <source>
        <dbReference type="HAMAP-Rule" id="MF_00163"/>
    </source>
</evidence>
<dbReference type="InterPro" id="IPR023635">
    <property type="entry name" value="Peptide_deformylase"/>
</dbReference>
<dbReference type="STRING" id="1079859.SAMN04515674_110145"/>
<dbReference type="NCBIfam" id="TIGR00079">
    <property type="entry name" value="pept_deformyl"/>
    <property type="match status" value="1"/>
</dbReference>
<dbReference type="InterPro" id="IPR036821">
    <property type="entry name" value="Peptide_deformylase_sf"/>
</dbReference>
<dbReference type="NCBIfam" id="NF001159">
    <property type="entry name" value="PRK00150.1-3"/>
    <property type="match status" value="1"/>
</dbReference>
<dbReference type="HAMAP" id="MF_00163">
    <property type="entry name" value="Pep_deformylase"/>
    <property type="match status" value="1"/>
</dbReference>
<dbReference type="EC" id="3.5.1.88" evidence="4"/>
<dbReference type="CDD" id="cd00487">
    <property type="entry name" value="Pep_deformylase"/>
    <property type="match status" value="1"/>
</dbReference>
<dbReference type="EMBL" id="FOXH01000010">
    <property type="protein sequence ID" value="SFQ12660.1"/>
    <property type="molecule type" value="Genomic_DNA"/>
</dbReference>
<gene>
    <name evidence="4" type="primary">def</name>
    <name evidence="5" type="ORF">SAMN04515674_110145</name>
</gene>
<dbReference type="AlphaFoldDB" id="A0A1I5VZ11"/>
<comment type="catalytic activity">
    <reaction evidence="4">
        <text>N-terminal N-formyl-L-methionyl-[peptide] + H2O = N-terminal L-methionyl-[peptide] + formate</text>
        <dbReference type="Rhea" id="RHEA:24420"/>
        <dbReference type="Rhea" id="RHEA-COMP:10639"/>
        <dbReference type="Rhea" id="RHEA-COMP:10640"/>
        <dbReference type="ChEBI" id="CHEBI:15377"/>
        <dbReference type="ChEBI" id="CHEBI:15740"/>
        <dbReference type="ChEBI" id="CHEBI:49298"/>
        <dbReference type="ChEBI" id="CHEBI:64731"/>
        <dbReference type="EC" id="3.5.1.88"/>
    </reaction>
</comment>
<keyword evidence="2 4" id="KW-0479">Metal-binding</keyword>
<dbReference type="PANTHER" id="PTHR10458">
    <property type="entry name" value="PEPTIDE DEFORMYLASE"/>
    <property type="match status" value="1"/>
</dbReference>
<keyword evidence="4" id="KW-0408">Iron</keyword>
<name>A0A1I5VZ11_9BACT</name>
<dbReference type="Pfam" id="PF01327">
    <property type="entry name" value="Pep_deformylase"/>
    <property type="match status" value="1"/>
</dbReference>
<evidence type="ECO:0000256" key="3">
    <source>
        <dbReference type="ARBA" id="ARBA00022801"/>
    </source>
</evidence>
<protein>
    <recommendedName>
        <fullName evidence="4">Peptide deformylase</fullName>
        <shortName evidence="4">PDF</shortName>
        <ecNumber evidence="4">3.5.1.88</ecNumber>
    </recommendedName>
    <alternativeName>
        <fullName evidence="4">Polypeptide deformylase</fullName>
    </alternativeName>
</protein>
<evidence type="ECO:0000313" key="6">
    <source>
        <dbReference type="Proteomes" id="UP000199306"/>
    </source>
</evidence>
<dbReference type="PANTHER" id="PTHR10458:SF22">
    <property type="entry name" value="PEPTIDE DEFORMYLASE"/>
    <property type="match status" value="1"/>
</dbReference>
<dbReference type="Gene3D" id="3.90.45.10">
    <property type="entry name" value="Peptide deformylase"/>
    <property type="match status" value="1"/>
</dbReference>
<keyword evidence="3 4" id="KW-0378">Hydrolase</keyword>
<dbReference type="GO" id="GO:0042586">
    <property type="term" value="F:peptide deformylase activity"/>
    <property type="evidence" value="ECO:0007669"/>
    <property type="project" value="UniProtKB-UniRule"/>
</dbReference>
<accession>A0A1I5VZ11</accession>
<dbReference type="Proteomes" id="UP000199306">
    <property type="component" value="Unassembled WGS sequence"/>
</dbReference>
<dbReference type="SUPFAM" id="SSF56420">
    <property type="entry name" value="Peptide deformylase"/>
    <property type="match status" value="1"/>
</dbReference>
<reference evidence="5 6" key="1">
    <citation type="submission" date="2016-10" db="EMBL/GenBank/DDBJ databases">
        <authorList>
            <person name="de Groot N.N."/>
        </authorList>
    </citation>
    <scope>NUCLEOTIDE SEQUENCE [LARGE SCALE GENOMIC DNA]</scope>
    <source>
        <strain evidence="6">E92,LMG 26720,CCM 7988</strain>
    </source>
</reference>
<keyword evidence="6" id="KW-1185">Reference proteome</keyword>
<feature type="binding site" evidence="4">
    <location>
        <position position="186"/>
    </location>
    <ligand>
        <name>Fe cation</name>
        <dbReference type="ChEBI" id="CHEBI:24875"/>
    </ligand>
</feature>
<dbReference type="PRINTS" id="PR01576">
    <property type="entry name" value="PDEFORMYLASE"/>
</dbReference>
<feature type="binding site" evidence="4">
    <location>
        <position position="144"/>
    </location>
    <ligand>
        <name>Fe cation</name>
        <dbReference type="ChEBI" id="CHEBI:24875"/>
    </ligand>
</feature>
<comment type="function">
    <text evidence="4">Removes the formyl group from the N-terminal Met of newly synthesized proteins. Requires at least a dipeptide for an efficient rate of reaction. N-terminal L-methionine is a prerequisite for activity but the enzyme has broad specificity at other positions.</text>
</comment>
<dbReference type="GO" id="GO:0006412">
    <property type="term" value="P:translation"/>
    <property type="evidence" value="ECO:0007669"/>
    <property type="project" value="UniProtKB-UniRule"/>
</dbReference>
<keyword evidence="4" id="KW-0648">Protein biosynthesis</keyword>
<comment type="similarity">
    <text evidence="1 4">Belongs to the polypeptide deformylase family.</text>
</comment>
<evidence type="ECO:0000313" key="5">
    <source>
        <dbReference type="EMBL" id="SFQ12660.1"/>
    </source>
</evidence>